<feature type="compositionally biased region" description="Basic residues" evidence="2">
    <location>
        <begin position="423"/>
        <end position="432"/>
    </location>
</feature>
<feature type="compositionally biased region" description="Low complexity" evidence="2">
    <location>
        <begin position="406"/>
        <end position="415"/>
    </location>
</feature>
<keyword evidence="1" id="KW-0505">Motor protein</keyword>
<evidence type="ECO:0000313" key="4">
    <source>
        <dbReference type="EMBL" id="OAG31331.1"/>
    </source>
</evidence>
<dbReference type="GO" id="GO:0051231">
    <property type="term" value="P:spindle elongation"/>
    <property type="evidence" value="ECO:0007669"/>
    <property type="project" value="TreeGrafter"/>
</dbReference>
<feature type="region of interest" description="Disordered" evidence="2">
    <location>
        <begin position="312"/>
        <end position="432"/>
    </location>
</feature>
<dbReference type="AlphaFoldDB" id="A0A177EIM1"/>
<comment type="similarity">
    <text evidence="1">Belongs to the TRAFAC class myosin-kinesin ATPase superfamily. Kinesin family.</text>
</comment>
<dbReference type="GO" id="GO:0007052">
    <property type="term" value="P:mitotic spindle organization"/>
    <property type="evidence" value="ECO:0007669"/>
    <property type="project" value="TreeGrafter"/>
</dbReference>
<proteinExistence type="inferred from homology"/>
<keyword evidence="5" id="KW-1185">Reference proteome</keyword>
<evidence type="ECO:0000259" key="3">
    <source>
        <dbReference type="PROSITE" id="PS50067"/>
    </source>
</evidence>
<dbReference type="PRINTS" id="PR00380">
    <property type="entry name" value="KINESINHEAVY"/>
</dbReference>
<dbReference type="PANTHER" id="PTHR47969">
    <property type="entry name" value="CHROMOSOME-ASSOCIATED KINESIN KIF4A-RELATED"/>
    <property type="match status" value="1"/>
</dbReference>
<evidence type="ECO:0000313" key="5">
    <source>
        <dbReference type="Proteomes" id="UP000185944"/>
    </source>
</evidence>
<gene>
    <name evidence="4" type="ORF">NEDG_01809</name>
</gene>
<dbReference type="PANTHER" id="PTHR47969:SF9">
    <property type="entry name" value="KINESIN-LIKE PROTEIN"/>
    <property type="match status" value="1"/>
</dbReference>
<dbReference type="GO" id="GO:0003777">
    <property type="term" value="F:microtubule motor activity"/>
    <property type="evidence" value="ECO:0007669"/>
    <property type="project" value="InterPro"/>
</dbReference>
<dbReference type="RefSeq" id="XP_067545027.1">
    <property type="nucleotide sequence ID" value="XM_067689227.1"/>
</dbReference>
<dbReference type="InterPro" id="IPR001752">
    <property type="entry name" value="Kinesin_motor_dom"/>
</dbReference>
<dbReference type="CDD" id="cd00106">
    <property type="entry name" value="KISc"/>
    <property type="match status" value="1"/>
</dbReference>
<dbReference type="GO" id="GO:0005875">
    <property type="term" value="C:microtubule associated complex"/>
    <property type="evidence" value="ECO:0007669"/>
    <property type="project" value="TreeGrafter"/>
</dbReference>
<dbReference type="OrthoDB" id="3176171at2759"/>
<sequence length="497" mass="54676">MAILGTAIKSVLRIRPPHGDGRLKVTGNTVAVEKNTTEELMFNFDVCHGVRCTQEEIFKEVEPFLDNIARGINTTVMAYGATSSGKTYTMCGTDEKPGLIWNLATALFGKYYDTLSTLFKIQISMSYMEIYNEKVYDLLSAKTVPLSVWDDSNGRVVVQGLQEEELETMEQFVAMFRKGGQKRKFAKTLLNTESSRSHAMVTLFVTMSTECSAVRTKINLVDLAGSECNKQTGNEGKRMVESASINRSLFVLNKVIDSLGRGESRVPYRDSKLTRLLQDSLGGDSDCVLIVNITGTASADTLSTLSFAGKSRKVRLKTPEEKIKAATGWQPLGPSTSRANPQSSRNTSQPLLPQRAQVAGQPNHRAFLHPSIYKDPRGGNPNGTKARDGVGNRDGVDNRDKENSAQTQTQTRTQPDPGPQPKPRVKPQPRKYTKRAIVSILNSGDFLKIKSLPMIGDRRAEKIVKHTRMAVITEIQDLLAAGIPHKVVSDISAAVVE</sequence>
<feature type="compositionally biased region" description="Basic and acidic residues" evidence="2">
    <location>
        <begin position="385"/>
        <end position="403"/>
    </location>
</feature>
<dbReference type="GO" id="GO:0008017">
    <property type="term" value="F:microtubule binding"/>
    <property type="evidence" value="ECO:0007669"/>
    <property type="project" value="InterPro"/>
</dbReference>
<comment type="caution">
    <text evidence="4">The sequence shown here is derived from an EMBL/GenBank/DDBJ whole genome shotgun (WGS) entry which is preliminary data.</text>
</comment>
<reference evidence="4 5" key="1">
    <citation type="submission" date="2016-02" db="EMBL/GenBank/DDBJ databases">
        <title>Discovery of a natural microsporidian pathogen with a broad tissue tropism in Caenorhabditis elegans.</title>
        <authorList>
            <person name="Luallen R.J."/>
            <person name="Reinke A.W."/>
            <person name="Tong L."/>
            <person name="Botts M.R."/>
            <person name="Felix M.-A."/>
            <person name="Troemel E.R."/>
        </authorList>
    </citation>
    <scope>NUCLEOTIDE SEQUENCE [LARGE SCALE GENOMIC DNA]</scope>
    <source>
        <strain evidence="4 5">JUm2807</strain>
    </source>
</reference>
<dbReference type="InterPro" id="IPR036961">
    <property type="entry name" value="Kinesin_motor_dom_sf"/>
</dbReference>
<dbReference type="STRING" id="1805483.A0A177EIM1"/>
<dbReference type="Gene3D" id="3.40.850.10">
    <property type="entry name" value="Kinesin motor domain"/>
    <property type="match status" value="1"/>
</dbReference>
<feature type="binding site" evidence="1">
    <location>
        <begin position="80"/>
        <end position="87"/>
    </location>
    <ligand>
        <name>ATP</name>
        <dbReference type="ChEBI" id="CHEBI:30616"/>
    </ligand>
</feature>
<dbReference type="Proteomes" id="UP000185944">
    <property type="component" value="Unassembled WGS sequence"/>
</dbReference>
<dbReference type="GO" id="GO:0005524">
    <property type="term" value="F:ATP binding"/>
    <property type="evidence" value="ECO:0007669"/>
    <property type="project" value="UniProtKB-UniRule"/>
</dbReference>
<dbReference type="PROSITE" id="PS50067">
    <property type="entry name" value="KINESIN_MOTOR_2"/>
    <property type="match status" value="1"/>
</dbReference>
<dbReference type="VEuPathDB" id="MicrosporidiaDB:NEDG_01809"/>
<dbReference type="Pfam" id="PF00225">
    <property type="entry name" value="Kinesin"/>
    <property type="match status" value="1"/>
</dbReference>
<keyword evidence="1" id="KW-0067">ATP-binding</keyword>
<organism evidence="4 5">
    <name type="scientific">Nematocida displodere</name>
    <dbReference type="NCBI Taxonomy" id="1805483"/>
    <lineage>
        <taxon>Eukaryota</taxon>
        <taxon>Fungi</taxon>
        <taxon>Fungi incertae sedis</taxon>
        <taxon>Microsporidia</taxon>
        <taxon>Nematocida</taxon>
    </lineage>
</organism>
<dbReference type="GeneID" id="93648159"/>
<evidence type="ECO:0000256" key="2">
    <source>
        <dbReference type="SAM" id="MobiDB-lite"/>
    </source>
</evidence>
<feature type="domain" description="Kinesin motor" evidence="3">
    <location>
        <begin position="7"/>
        <end position="314"/>
    </location>
</feature>
<evidence type="ECO:0000256" key="1">
    <source>
        <dbReference type="PROSITE-ProRule" id="PRU00283"/>
    </source>
</evidence>
<dbReference type="EMBL" id="LTDL01000019">
    <property type="protein sequence ID" value="OAG31331.1"/>
    <property type="molecule type" value="Genomic_DNA"/>
</dbReference>
<name>A0A177EIM1_9MICR</name>
<protein>
    <submittedName>
        <fullName evidence="4">Kinesin family member 22</fullName>
    </submittedName>
</protein>
<feature type="compositionally biased region" description="Polar residues" evidence="2">
    <location>
        <begin position="333"/>
        <end position="351"/>
    </location>
</feature>
<accession>A0A177EIM1</accession>
<dbReference type="GO" id="GO:0007018">
    <property type="term" value="P:microtubule-based movement"/>
    <property type="evidence" value="ECO:0007669"/>
    <property type="project" value="InterPro"/>
</dbReference>
<keyword evidence="1" id="KW-0547">Nucleotide-binding</keyword>
<dbReference type="SUPFAM" id="SSF52540">
    <property type="entry name" value="P-loop containing nucleoside triphosphate hydrolases"/>
    <property type="match status" value="1"/>
</dbReference>
<dbReference type="InterPro" id="IPR027417">
    <property type="entry name" value="P-loop_NTPase"/>
</dbReference>
<dbReference type="InterPro" id="IPR027640">
    <property type="entry name" value="Kinesin-like_fam"/>
</dbReference>
<dbReference type="SMART" id="SM00129">
    <property type="entry name" value="KISc"/>
    <property type="match status" value="1"/>
</dbReference>